<dbReference type="OrthoDB" id="367221at2759"/>
<dbReference type="PANTHER" id="PTHR13452">
    <property type="entry name" value="THUMP DOMAIN CONTAINING PROTEIN 1-RELATED"/>
    <property type="match status" value="1"/>
</dbReference>
<evidence type="ECO:0000259" key="2">
    <source>
        <dbReference type="PROSITE" id="PS51165"/>
    </source>
</evidence>
<dbReference type="Pfam" id="PF02926">
    <property type="entry name" value="THUMP"/>
    <property type="match status" value="1"/>
</dbReference>
<dbReference type="EMBL" id="KK365153">
    <property type="protein sequence ID" value="KCZ81029.1"/>
    <property type="molecule type" value="Genomic_DNA"/>
</dbReference>
<reference evidence="4" key="1">
    <citation type="submission" date="2013-02" db="EMBL/GenBank/DDBJ databases">
        <authorList>
            <consortium name="The Broad Institute Genome Sequencing Platform"/>
            <person name="Cuomo C."/>
            <person name="Becnel J."/>
            <person name="Sanscrainte N."/>
            <person name="Walker B."/>
            <person name="Young S.K."/>
            <person name="Zeng Q."/>
            <person name="Gargeya S."/>
            <person name="Fitzgerald M."/>
            <person name="Haas B."/>
            <person name="Abouelleil A."/>
            <person name="Alvarado L."/>
            <person name="Arachchi H.M."/>
            <person name="Berlin A.M."/>
            <person name="Chapman S.B."/>
            <person name="Dewar J."/>
            <person name="Goldberg J."/>
            <person name="Griggs A."/>
            <person name="Gujja S."/>
            <person name="Hansen M."/>
            <person name="Howarth C."/>
            <person name="Imamovic A."/>
            <person name="Larimer J."/>
            <person name="McCowan C."/>
            <person name="Murphy C."/>
            <person name="Neiman D."/>
            <person name="Pearson M."/>
            <person name="Priest M."/>
            <person name="Roberts A."/>
            <person name="Saif S."/>
            <person name="Shea T."/>
            <person name="Sisk P."/>
            <person name="Sykes S."/>
            <person name="Wortman J."/>
            <person name="Nusbaum C."/>
            <person name="Birren B."/>
        </authorList>
    </citation>
    <scope>NUCLEOTIDE SEQUENCE [LARGE SCALE GENOMIC DNA]</scope>
    <source>
        <strain evidence="4">PRA339</strain>
    </source>
</reference>
<dbReference type="CDD" id="cd11717">
    <property type="entry name" value="THUMP_THUMPD1_like"/>
    <property type="match status" value="1"/>
</dbReference>
<sequence length="196" mass="23247">MLKSGFLVSCSKNKEGLSQKEIISTLSLLSYKPYIMNNAFDYELELQKILANLKKNHFDIINLKNTQSIYMVLCREDVLNIFYKINQKFKYTHKIIPLKRIHSFVDFNKLDYINLFGDFIDEINKLKNTTYKICYSHRNTNKEIKNSIINYIADRVQLKVDLCNPDYLFIVEVIKNYIGCSIIENRNFNFNIENNQ</sequence>
<dbReference type="InterPro" id="IPR040183">
    <property type="entry name" value="THUMPD1-like"/>
</dbReference>
<proteinExistence type="predicted"/>
<dbReference type="PROSITE" id="PS51165">
    <property type="entry name" value="THUMP"/>
    <property type="match status" value="1"/>
</dbReference>
<dbReference type="VEuPathDB" id="MicrosporidiaDB:H312_01576"/>
<organism evidence="3 4">
    <name type="scientific">Anncaliia algerae PRA339</name>
    <dbReference type="NCBI Taxonomy" id="1288291"/>
    <lineage>
        <taxon>Eukaryota</taxon>
        <taxon>Fungi</taxon>
        <taxon>Fungi incertae sedis</taxon>
        <taxon>Microsporidia</taxon>
        <taxon>Tubulinosematoidea</taxon>
        <taxon>Tubulinosematidae</taxon>
        <taxon>Anncaliia</taxon>
    </lineage>
</organism>
<gene>
    <name evidence="3" type="ORF">H312_01576</name>
</gene>
<keyword evidence="4" id="KW-1185">Reference proteome</keyword>
<name>A0A059F215_9MICR</name>
<evidence type="ECO:0000256" key="1">
    <source>
        <dbReference type="PROSITE-ProRule" id="PRU00529"/>
    </source>
</evidence>
<evidence type="ECO:0000313" key="3">
    <source>
        <dbReference type="EMBL" id="KCZ81029.1"/>
    </source>
</evidence>
<dbReference type="SUPFAM" id="SSF143437">
    <property type="entry name" value="THUMP domain-like"/>
    <property type="match status" value="1"/>
</dbReference>
<dbReference type="GO" id="GO:0003723">
    <property type="term" value="F:RNA binding"/>
    <property type="evidence" value="ECO:0007669"/>
    <property type="project" value="UniProtKB-UniRule"/>
</dbReference>
<dbReference type="InterPro" id="IPR004114">
    <property type="entry name" value="THUMP_dom"/>
</dbReference>
<dbReference type="Proteomes" id="UP000030655">
    <property type="component" value="Unassembled WGS sequence"/>
</dbReference>
<dbReference type="AlphaFoldDB" id="A0A059F215"/>
<accession>A0A059F215</accession>
<keyword evidence="1" id="KW-0694">RNA-binding</keyword>
<reference evidence="3 4" key="2">
    <citation type="submission" date="2014-03" db="EMBL/GenBank/DDBJ databases">
        <title>The Genome Sequence of Anncaliia algerae insect isolate PRA339.</title>
        <authorList>
            <consortium name="The Broad Institute Genome Sequencing Platform"/>
            <consortium name="The Broad Institute Genome Sequencing Center for Infectious Disease"/>
            <person name="Cuomo C."/>
            <person name="Becnel J."/>
            <person name="Sanscrainte N."/>
            <person name="Walker B."/>
            <person name="Young S.K."/>
            <person name="Zeng Q."/>
            <person name="Gargeya S."/>
            <person name="Fitzgerald M."/>
            <person name="Haas B."/>
            <person name="Abouelleil A."/>
            <person name="Alvarado L."/>
            <person name="Arachchi H.M."/>
            <person name="Berlin A.M."/>
            <person name="Chapman S.B."/>
            <person name="Dewar J."/>
            <person name="Goldberg J."/>
            <person name="Griggs A."/>
            <person name="Gujja S."/>
            <person name="Hansen M."/>
            <person name="Howarth C."/>
            <person name="Imamovic A."/>
            <person name="Larimer J."/>
            <person name="McCowan C."/>
            <person name="Murphy C."/>
            <person name="Neiman D."/>
            <person name="Pearson M."/>
            <person name="Priest M."/>
            <person name="Roberts A."/>
            <person name="Saif S."/>
            <person name="Shea T."/>
            <person name="Sisk P."/>
            <person name="Sykes S."/>
            <person name="Wortman J."/>
            <person name="Nusbaum C."/>
            <person name="Birren B."/>
        </authorList>
    </citation>
    <scope>NUCLEOTIDE SEQUENCE [LARGE SCALE GENOMIC DNA]</scope>
    <source>
        <strain evidence="3 4">PRA339</strain>
    </source>
</reference>
<dbReference type="PANTHER" id="PTHR13452:SF10">
    <property type="entry name" value="THUMP DOMAIN-CONTAINING PROTEIN 1"/>
    <property type="match status" value="1"/>
</dbReference>
<protein>
    <recommendedName>
        <fullName evidence="2">THUMP domain-containing protein</fullName>
    </recommendedName>
</protein>
<dbReference type="HOGENOM" id="CLU_121524_0_0_1"/>
<evidence type="ECO:0000313" key="4">
    <source>
        <dbReference type="Proteomes" id="UP000030655"/>
    </source>
</evidence>
<dbReference type="Gene3D" id="3.30.2300.10">
    <property type="entry name" value="THUMP superfamily"/>
    <property type="match status" value="1"/>
</dbReference>
<dbReference type="GO" id="GO:0006400">
    <property type="term" value="P:tRNA modification"/>
    <property type="evidence" value="ECO:0007669"/>
    <property type="project" value="InterPro"/>
</dbReference>
<feature type="domain" description="THUMP" evidence="2">
    <location>
        <begin position="80"/>
        <end position="184"/>
    </location>
</feature>